<comment type="caution">
    <text evidence="1">The sequence shown here is derived from an EMBL/GenBank/DDBJ whole genome shotgun (WGS) entry which is preliminary data.</text>
</comment>
<name>A0A7J5GJ97_BACUN</name>
<organism evidence="1 2">
    <name type="scientific">Bacteroides uniformis</name>
    <dbReference type="NCBI Taxonomy" id="820"/>
    <lineage>
        <taxon>Bacteria</taxon>
        <taxon>Pseudomonadati</taxon>
        <taxon>Bacteroidota</taxon>
        <taxon>Bacteroidia</taxon>
        <taxon>Bacteroidales</taxon>
        <taxon>Bacteroidaceae</taxon>
        <taxon>Bacteroides</taxon>
    </lineage>
</organism>
<dbReference type="EMBL" id="WCUV01000006">
    <property type="protein sequence ID" value="KAB4092509.1"/>
    <property type="molecule type" value="Genomic_DNA"/>
</dbReference>
<sequence>MPSVSHDNKTLPFKPGQILLAIYHSQTKLNIFCKVINFSFHPLSLKKVIFQPHTEKIQHLQ</sequence>
<proteinExistence type="predicted"/>
<accession>A0A7J5GJ97</accession>
<protein>
    <submittedName>
        <fullName evidence="1">Uncharacterized protein</fullName>
    </submittedName>
</protein>
<gene>
    <name evidence="1" type="ORF">GAQ56_09735</name>
</gene>
<evidence type="ECO:0000313" key="2">
    <source>
        <dbReference type="Proteomes" id="UP000432488"/>
    </source>
</evidence>
<dbReference type="AlphaFoldDB" id="A0A7J5GJ97"/>
<dbReference type="Proteomes" id="UP000432488">
    <property type="component" value="Unassembled WGS sequence"/>
</dbReference>
<reference evidence="1 2" key="1">
    <citation type="journal article" date="2019" name="Nat. Med.">
        <title>A library of human gut bacterial isolates paired with longitudinal multiomics data enables mechanistic microbiome research.</title>
        <authorList>
            <person name="Poyet M."/>
            <person name="Groussin M."/>
            <person name="Gibbons S.M."/>
            <person name="Avila-Pacheco J."/>
            <person name="Jiang X."/>
            <person name="Kearney S.M."/>
            <person name="Perrotta A.R."/>
            <person name="Berdy B."/>
            <person name="Zhao S."/>
            <person name="Lieberman T.D."/>
            <person name="Swanson P.K."/>
            <person name="Smith M."/>
            <person name="Roesemann S."/>
            <person name="Alexander J.E."/>
            <person name="Rich S.A."/>
            <person name="Livny J."/>
            <person name="Vlamakis H."/>
            <person name="Clish C."/>
            <person name="Bullock K."/>
            <person name="Deik A."/>
            <person name="Scott J."/>
            <person name="Pierce K.A."/>
            <person name="Xavier R.J."/>
            <person name="Alm E.J."/>
        </authorList>
    </citation>
    <scope>NUCLEOTIDE SEQUENCE [LARGE SCALE GENOMIC DNA]</scope>
    <source>
        <strain evidence="1 2">BIOML-A42</strain>
    </source>
</reference>
<evidence type="ECO:0000313" key="1">
    <source>
        <dbReference type="EMBL" id="KAB4092509.1"/>
    </source>
</evidence>